<dbReference type="EMBL" id="NJHN03000072">
    <property type="protein sequence ID" value="KAH9417841.1"/>
    <property type="molecule type" value="Genomic_DNA"/>
</dbReference>
<comment type="caution">
    <text evidence="2">The sequence shown here is derived from an EMBL/GenBank/DDBJ whole genome shotgun (WGS) entry which is preliminary data.</text>
</comment>
<keyword evidence="3" id="KW-1185">Reference proteome</keyword>
<sequence>MVEKWIRFSNHRLQTTISFKLYWSWIKDLMILVYFSINVRISCNFLLNTCGWKNQLNDDNQ</sequence>
<accession>A0ABQ8J5L1</accession>
<gene>
    <name evidence="2" type="ORF">DERP_013101</name>
</gene>
<keyword evidence="1" id="KW-0812">Transmembrane</keyword>
<reference evidence="2 3" key="2">
    <citation type="journal article" date="2022" name="Mol. Biol. Evol.">
        <title>Comparative Genomics Reveals Insights into the Divergent Evolution of Astigmatic Mites and Household Pest Adaptations.</title>
        <authorList>
            <person name="Xiong Q."/>
            <person name="Wan A.T."/>
            <person name="Liu X."/>
            <person name="Fung C.S."/>
            <person name="Xiao X."/>
            <person name="Malainual N."/>
            <person name="Hou J."/>
            <person name="Wang L."/>
            <person name="Wang M."/>
            <person name="Yang K.Y."/>
            <person name="Cui Y."/>
            <person name="Leung E.L."/>
            <person name="Nong W."/>
            <person name="Shin S.K."/>
            <person name="Au S.W."/>
            <person name="Jeong K.Y."/>
            <person name="Chew F.T."/>
            <person name="Hui J.H."/>
            <person name="Leung T.F."/>
            <person name="Tungtrongchitr A."/>
            <person name="Zhong N."/>
            <person name="Liu Z."/>
            <person name="Tsui S.K."/>
        </authorList>
    </citation>
    <scope>NUCLEOTIDE SEQUENCE [LARGE SCALE GENOMIC DNA]</scope>
    <source>
        <strain evidence="2">Derp</strain>
    </source>
</reference>
<evidence type="ECO:0000256" key="1">
    <source>
        <dbReference type="SAM" id="Phobius"/>
    </source>
</evidence>
<keyword evidence="1" id="KW-0472">Membrane</keyword>
<organism evidence="2 3">
    <name type="scientific">Dermatophagoides pteronyssinus</name>
    <name type="common">European house dust mite</name>
    <dbReference type="NCBI Taxonomy" id="6956"/>
    <lineage>
        <taxon>Eukaryota</taxon>
        <taxon>Metazoa</taxon>
        <taxon>Ecdysozoa</taxon>
        <taxon>Arthropoda</taxon>
        <taxon>Chelicerata</taxon>
        <taxon>Arachnida</taxon>
        <taxon>Acari</taxon>
        <taxon>Acariformes</taxon>
        <taxon>Sarcoptiformes</taxon>
        <taxon>Astigmata</taxon>
        <taxon>Psoroptidia</taxon>
        <taxon>Analgoidea</taxon>
        <taxon>Pyroglyphidae</taxon>
        <taxon>Dermatophagoidinae</taxon>
        <taxon>Dermatophagoides</taxon>
    </lineage>
</organism>
<keyword evidence="1" id="KW-1133">Transmembrane helix</keyword>
<name>A0ABQ8J5L1_DERPT</name>
<evidence type="ECO:0000313" key="2">
    <source>
        <dbReference type="EMBL" id="KAH9417841.1"/>
    </source>
</evidence>
<proteinExistence type="predicted"/>
<protein>
    <submittedName>
        <fullName evidence="2">Uncharacterized protein</fullName>
    </submittedName>
</protein>
<reference evidence="2 3" key="1">
    <citation type="journal article" date="2018" name="J. Allergy Clin. Immunol.">
        <title>High-quality assembly of Dermatophagoides pteronyssinus genome and transcriptome reveals a wide range of novel allergens.</title>
        <authorList>
            <person name="Liu X.Y."/>
            <person name="Yang K.Y."/>
            <person name="Wang M.Q."/>
            <person name="Kwok J.S."/>
            <person name="Zeng X."/>
            <person name="Yang Z."/>
            <person name="Xiao X.J."/>
            <person name="Lau C.P."/>
            <person name="Li Y."/>
            <person name="Huang Z.M."/>
            <person name="Ba J.G."/>
            <person name="Yim A.K."/>
            <person name="Ouyang C.Y."/>
            <person name="Ngai S.M."/>
            <person name="Chan T.F."/>
            <person name="Leung E.L."/>
            <person name="Liu L."/>
            <person name="Liu Z.G."/>
            <person name="Tsui S.K."/>
        </authorList>
    </citation>
    <scope>NUCLEOTIDE SEQUENCE [LARGE SCALE GENOMIC DNA]</scope>
    <source>
        <strain evidence="2">Derp</strain>
    </source>
</reference>
<evidence type="ECO:0000313" key="3">
    <source>
        <dbReference type="Proteomes" id="UP000887458"/>
    </source>
</evidence>
<dbReference type="Proteomes" id="UP000887458">
    <property type="component" value="Unassembled WGS sequence"/>
</dbReference>
<feature type="transmembrane region" description="Helical" evidence="1">
    <location>
        <begin position="21"/>
        <end position="37"/>
    </location>
</feature>